<comment type="caution">
    <text evidence="2">The sequence shown here is derived from an EMBL/GenBank/DDBJ whole genome shotgun (WGS) entry which is preliminary data.</text>
</comment>
<name>A0AAD7RIV0_9TELE</name>
<reference evidence="2" key="1">
    <citation type="journal article" date="2023" name="Science">
        <title>Genome structures resolve the early diversification of teleost fishes.</title>
        <authorList>
            <person name="Parey E."/>
            <person name="Louis A."/>
            <person name="Montfort J."/>
            <person name="Bouchez O."/>
            <person name="Roques C."/>
            <person name="Iampietro C."/>
            <person name="Lluch J."/>
            <person name="Castinel A."/>
            <person name="Donnadieu C."/>
            <person name="Desvignes T."/>
            <person name="Floi Bucao C."/>
            <person name="Jouanno E."/>
            <person name="Wen M."/>
            <person name="Mejri S."/>
            <person name="Dirks R."/>
            <person name="Jansen H."/>
            <person name="Henkel C."/>
            <person name="Chen W.J."/>
            <person name="Zahm M."/>
            <person name="Cabau C."/>
            <person name="Klopp C."/>
            <person name="Thompson A.W."/>
            <person name="Robinson-Rechavi M."/>
            <person name="Braasch I."/>
            <person name="Lecointre G."/>
            <person name="Bobe J."/>
            <person name="Postlethwait J.H."/>
            <person name="Berthelot C."/>
            <person name="Roest Crollius H."/>
            <person name="Guiguen Y."/>
        </authorList>
    </citation>
    <scope>NUCLEOTIDE SEQUENCE</scope>
    <source>
        <strain evidence="2">NC1722</strain>
    </source>
</reference>
<dbReference type="EMBL" id="JAINUG010000261">
    <property type="protein sequence ID" value="KAJ8384999.1"/>
    <property type="molecule type" value="Genomic_DNA"/>
</dbReference>
<evidence type="ECO:0000313" key="3">
    <source>
        <dbReference type="Proteomes" id="UP001221898"/>
    </source>
</evidence>
<proteinExistence type="predicted"/>
<evidence type="ECO:0000313" key="2">
    <source>
        <dbReference type="EMBL" id="KAJ8384999.1"/>
    </source>
</evidence>
<gene>
    <name evidence="2" type="ORF">AAFF_G00196650</name>
</gene>
<feature type="region of interest" description="Disordered" evidence="1">
    <location>
        <begin position="1"/>
        <end position="97"/>
    </location>
</feature>
<protein>
    <submittedName>
        <fullName evidence="2">Uncharacterized protein</fullName>
    </submittedName>
</protein>
<feature type="compositionally biased region" description="Polar residues" evidence="1">
    <location>
        <begin position="20"/>
        <end position="30"/>
    </location>
</feature>
<evidence type="ECO:0000256" key="1">
    <source>
        <dbReference type="SAM" id="MobiDB-lite"/>
    </source>
</evidence>
<sequence length="120" mass="13004">MAKHAQVRREKESLPLLWPSQATANPSGSLLATHAFAPPRLREDKAGRWRTPPAGGRRGNGCARLSKGVTQMEDGEERDRERKQLGPRSSGGTVWRPAACSCESDAARRPLSPHGPARAS</sequence>
<organism evidence="2 3">
    <name type="scientific">Aldrovandia affinis</name>
    <dbReference type="NCBI Taxonomy" id="143900"/>
    <lineage>
        <taxon>Eukaryota</taxon>
        <taxon>Metazoa</taxon>
        <taxon>Chordata</taxon>
        <taxon>Craniata</taxon>
        <taxon>Vertebrata</taxon>
        <taxon>Euteleostomi</taxon>
        <taxon>Actinopterygii</taxon>
        <taxon>Neopterygii</taxon>
        <taxon>Teleostei</taxon>
        <taxon>Notacanthiformes</taxon>
        <taxon>Halosauridae</taxon>
        <taxon>Aldrovandia</taxon>
    </lineage>
</organism>
<dbReference type="AlphaFoldDB" id="A0AAD7RIV0"/>
<dbReference type="Proteomes" id="UP001221898">
    <property type="component" value="Unassembled WGS sequence"/>
</dbReference>
<accession>A0AAD7RIV0</accession>
<keyword evidence="3" id="KW-1185">Reference proteome</keyword>